<evidence type="ECO:0000313" key="4">
    <source>
        <dbReference type="Proteomes" id="UP001652623"/>
    </source>
</evidence>
<name>A0A6P6G0A3_ZIZJJ</name>
<reference evidence="5" key="1">
    <citation type="submission" date="2025-08" db="UniProtKB">
        <authorList>
            <consortium name="RefSeq"/>
        </authorList>
    </citation>
    <scope>IDENTIFICATION</scope>
    <source>
        <tissue evidence="5">Seedling</tissue>
    </source>
</reference>
<keyword evidence="1 2" id="KW-0378">Hydrolase</keyword>
<dbReference type="InParanoid" id="A0A6P6G0A3"/>
<dbReference type="InterPro" id="IPR032259">
    <property type="entry name" value="HIBYL-CoA-H"/>
</dbReference>
<dbReference type="InterPro" id="IPR045004">
    <property type="entry name" value="ECH_dom"/>
</dbReference>
<dbReference type="KEGG" id="zju:107412891"/>
<dbReference type="GO" id="GO:0003860">
    <property type="term" value="F:3-hydroxyisobutyryl-CoA hydrolase activity"/>
    <property type="evidence" value="ECO:0007669"/>
    <property type="project" value="UniProtKB-UniRule"/>
</dbReference>
<keyword evidence="4" id="KW-1185">Reference proteome</keyword>
<dbReference type="Pfam" id="PF16113">
    <property type="entry name" value="ECH_2"/>
    <property type="match status" value="1"/>
</dbReference>
<comment type="function">
    <text evidence="2">Hydrolyzes 3-hydroxyisobutyryl-CoA (HIBYL-CoA), a saline catabolite. Has high activity toward isobutyryl-CoA. Could be an isobutyryl-CoA dehydrogenase that functions in valine catabolism.</text>
</comment>
<evidence type="ECO:0000313" key="5">
    <source>
        <dbReference type="RefSeq" id="XP_024927175.3"/>
    </source>
</evidence>
<protein>
    <recommendedName>
        <fullName evidence="2">3-hydroxyisobutyryl-CoA hydrolase</fullName>
        <shortName evidence="2">HIB-CoA hydrolase</shortName>
        <shortName evidence="2">HIBYL-CoA-H</shortName>
        <ecNumber evidence="2">3.1.2.4</ecNumber>
    </recommendedName>
    <alternativeName>
        <fullName evidence="2">3-hydroxyisobutyryl-coenzyme A hydrolase</fullName>
    </alternativeName>
</protein>
<dbReference type="InterPro" id="IPR029045">
    <property type="entry name" value="ClpP/crotonase-like_dom_sf"/>
</dbReference>
<evidence type="ECO:0000256" key="1">
    <source>
        <dbReference type="ARBA" id="ARBA00022801"/>
    </source>
</evidence>
<dbReference type="Proteomes" id="UP001652623">
    <property type="component" value="Chromosome 8"/>
</dbReference>
<dbReference type="AlphaFoldDB" id="A0A6P6G0A3"/>
<evidence type="ECO:0000256" key="2">
    <source>
        <dbReference type="RuleBase" id="RU369070"/>
    </source>
</evidence>
<dbReference type="GO" id="GO:0006574">
    <property type="term" value="P:L-valine catabolic process"/>
    <property type="evidence" value="ECO:0007669"/>
    <property type="project" value="UniProtKB-UniRule"/>
</dbReference>
<comment type="pathway">
    <text evidence="2">Amino-acid degradation; L-valine degradation.</text>
</comment>
<gene>
    <name evidence="5" type="primary">LOC107412891</name>
</gene>
<feature type="domain" description="Enoyl-CoA hydratase/isomerase" evidence="3">
    <location>
        <begin position="23"/>
        <end position="356"/>
    </location>
</feature>
<proteinExistence type="inferred from homology"/>
<dbReference type="SUPFAM" id="SSF52096">
    <property type="entry name" value="ClpP/crotonase"/>
    <property type="match status" value="1"/>
</dbReference>
<dbReference type="RefSeq" id="XP_024927175.3">
    <property type="nucleotide sequence ID" value="XM_025071407.3"/>
</dbReference>
<organism evidence="4 5">
    <name type="scientific">Ziziphus jujuba</name>
    <name type="common">Chinese jujube</name>
    <name type="synonym">Ziziphus sativa</name>
    <dbReference type="NCBI Taxonomy" id="326968"/>
    <lineage>
        <taxon>Eukaryota</taxon>
        <taxon>Viridiplantae</taxon>
        <taxon>Streptophyta</taxon>
        <taxon>Embryophyta</taxon>
        <taxon>Tracheophyta</taxon>
        <taxon>Spermatophyta</taxon>
        <taxon>Magnoliopsida</taxon>
        <taxon>eudicotyledons</taxon>
        <taxon>Gunneridae</taxon>
        <taxon>Pentapetalae</taxon>
        <taxon>rosids</taxon>
        <taxon>fabids</taxon>
        <taxon>Rosales</taxon>
        <taxon>Rhamnaceae</taxon>
        <taxon>Paliureae</taxon>
        <taxon>Ziziphus</taxon>
    </lineage>
</organism>
<dbReference type="Gene3D" id="3.90.226.10">
    <property type="entry name" value="2-enoyl-CoA Hydratase, Chain A, domain 1"/>
    <property type="match status" value="1"/>
</dbReference>
<sequence length="383" mass="43162">MASSSSFSLEISQVVLEENSCVRKVMLNRPQKLNSLNFEMVSQIFKALEAYENDSAVKLVILKGKGRAFCAGGDLMGVFYSAFGGHWSFAARFYKTQLALDYLIGTYKKPLVSLINGTVMGGGAGLSMHSRFRVVTENTVFAMPETSIGLFPDVGATHFLSKLPGHFGEYIGLTGARMKGAEMLACGLATHFVPSKNLFLLESALNQITSSEASTISNLINKFSHKVDVKQDCAFKRLEVINRCFSRKTVEEILQSLEKEAADGDEKWIKEAIRSMRSSSPTSLKITLRLMREERKQNLEDTLHRDYLIACHMLMRIVNNDFFEGSRALLFDKDKKPKWEPSRLELVSEERVNQHFAKIEDINWEKLELPYGRNTTNQAMARL</sequence>
<comment type="similarity">
    <text evidence="2">Belongs to the enoyl-CoA hydratase/isomerase family.</text>
</comment>
<dbReference type="CDD" id="cd06558">
    <property type="entry name" value="crotonase-like"/>
    <property type="match status" value="1"/>
</dbReference>
<evidence type="ECO:0000259" key="3">
    <source>
        <dbReference type="Pfam" id="PF16113"/>
    </source>
</evidence>
<dbReference type="EC" id="3.1.2.4" evidence="2"/>
<dbReference type="PANTHER" id="PTHR43176">
    <property type="entry name" value="3-HYDROXYISOBUTYRYL-COA HYDROLASE-RELATED"/>
    <property type="match status" value="1"/>
</dbReference>
<dbReference type="GeneID" id="107412891"/>
<dbReference type="NCBIfam" id="NF004127">
    <property type="entry name" value="PRK05617.1"/>
    <property type="match status" value="1"/>
</dbReference>
<accession>A0A6P6G0A3</accession>
<comment type="catalytic activity">
    <reaction evidence="2">
        <text>3-hydroxy-2-methylpropanoyl-CoA + H2O = 3-hydroxy-2-methylpropanoate + CoA + H(+)</text>
        <dbReference type="Rhea" id="RHEA:20888"/>
        <dbReference type="ChEBI" id="CHEBI:11805"/>
        <dbReference type="ChEBI" id="CHEBI:15377"/>
        <dbReference type="ChEBI" id="CHEBI:15378"/>
        <dbReference type="ChEBI" id="CHEBI:57287"/>
        <dbReference type="ChEBI" id="CHEBI:57340"/>
        <dbReference type="EC" id="3.1.2.4"/>
    </reaction>
</comment>
<dbReference type="PANTHER" id="PTHR43176:SF6">
    <property type="entry name" value="3-HYDROXYISOBUTYRYL-COA HYDROLASE"/>
    <property type="match status" value="1"/>
</dbReference>